<evidence type="ECO:0000313" key="14">
    <source>
        <dbReference type="EMBL" id="NYH73763.1"/>
    </source>
</evidence>
<evidence type="ECO:0000256" key="11">
    <source>
        <dbReference type="ARBA" id="ARBA00023136"/>
    </source>
</evidence>
<dbReference type="Proteomes" id="UP000198606">
    <property type="component" value="Unassembled WGS sequence"/>
</dbReference>
<sequence>MAFSTQDNDEVLSEINVTPLVDVMLVLLVVFIVTAPLLTNSIPINLPKTEAVAPADQKDPLVISIDGDGKLFINKDEIQPELLESSLIQAKADDAELKVQLQADDQVDYGSVAKAMAAIERAGITKLAVITAR</sequence>
<dbReference type="Gene3D" id="3.30.420.270">
    <property type="match status" value="1"/>
</dbReference>
<evidence type="ECO:0000256" key="4">
    <source>
        <dbReference type="ARBA" id="ARBA00011471"/>
    </source>
</evidence>
<evidence type="ECO:0000313" key="17">
    <source>
        <dbReference type="Proteomes" id="UP000578688"/>
    </source>
</evidence>
<evidence type="ECO:0000256" key="10">
    <source>
        <dbReference type="ARBA" id="ARBA00022989"/>
    </source>
</evidence>
<dbReference type="GO" id="GO:0022857">
    <property type="term" value="F:transmembrane transporter activity"/>
    <property type="evidence" value="ECO:0007669"/>
    <property type="project" value="InterPro"/>
</dbReference>
<dbReference type="Pfam" id="PF02472">
    <property type="entry name" value="ExbD"/>
    <property type="match status" value="1"/>
</dbReference>
<reference evidence="15 16" key="1">
    <citation type="submission" date="2016-10" db="EMBL/GenBank/DDBJ databases">
        <authorList>
            <person name="de Groot N.N."/>
        </authorList>
    </citation>
    <scope>NUCLEOTIDE SEQUENCE [LARGE SCALE GENOMIC DNA]</scope>
    <source>
        <strain evidence="15 16">LMG 18387</strain>
    </source>
</reference>
<evidence type="ECO:0000256" key="5">
    <source>
        <dbReference type="ARBA" id="ARBA00022448"/>
    </source>
</evidence>
<evidence type="ECO:0000313" key="16">
    <source>
        <dbReference type="Proteomes" id="UP000198606"/>
    </source>
</evidence>
<dbReference type="Proteomes" id="UP000578688">
    <property type="component" value="Unassembled WGS sequence"/>
</dbReference>
<proteinExistence type="inferred from homology"/>
<gene>
    <name evidence="14" type="ORF">FHR27_002373</name>
    <name evidence="15" type="ORF">SAMN05216588_101380</name>
</gene>
<keyword evidence="5 12" id="KW-0813">Transport</keyword>
<keyword evidence="8 12" id="KW-0812">Transmembrane</keyword>
<organism evidence="15 16">
    <name type="scientific">Phytopseudomonas flavescens</name>
    <dbReference type="NCBI Taxonomy" id="29435"/>
    <lineage>
        <taxon>Bacteria</taxon>
        <taxon>Pseudomonadati</taxon>
        <taxon>Pseudomonadota</taxon>
        <taxon>Gammaproteobacteria</taxon>
        <taxon>Pseudomonadales</taxon>
        <taxon>Pseudomonadaceae</taxon>
        <taxon>Phytopseudomonas</taxon>
    </lineage>
</organism>
<keyword evidence="10 13" id="KW-1133">Transmembrane helix</keyword>
<evidence type="ECO:0000256" key="7">
    <source>
        <dbReference type="ARBA" id="ARBA00022519"/>
    </source>
</evidence>
<dbReference type="GO" id="GO:0005886">
    <property type="term" value="C:plasma membrane"/>
    <property type="evidence" value="ECO:0007669"/>
    <property type="project" value="UniProtKB-SubCell"/>
</dbReference>
<comment type="similarity">
    <text evidence="3 12">Belongs to the ExbD/TolR family.</text>
</comment>
<evidence type="ECO:0000256" key="13">
    <source>
        <dbReference type="SAM" id="Phobius"/>
    </source>
</evidence>
<evidence type="ECO:0000256" key="1">
    <source>
        <dbReference type="ARBA" id="ARBA00003540"/>
    </source>
</evidence>
<keyword evidence="17" id="KW-1185">Reference proteome</keyword>
<name>A0A1G7Y377_9GAMM</name>
<comment type="function">
    <text evidence="1">Involved in the TonB-dependent energy-dependent transport of various receptor-bound substrates.</text>
</comment>
<feature type="transmembrane region" description="Helical" evidence="13">
    <location>
        <begin position="20"/>
        <end position="38"/>
    </location>
</feature>
<reference evidence="14 17" key="2">
    <citation type="submission" date="2020-07" db="EMBL/GenBank/DDBJ databases">
        <title>Genomic analyses of the natural microbiome of Caenorhabditis elegans.</title>
        <authorList>
            <person name="Samuel B."/>
        </authorList>
    </citation>
    <scope>NUCLEOTIDE SEQUENCE [LARGE SCALE GENOMIC DNA]</scope>
    <source>
        <strain evidence="14 17">BIGb0408</strain>
    </source>
</reference>
<evidence type="ECO:0000256" key="12">
    <source>
        <dbReference type="RuleBase" id="RU003879"/>
    </source>
</evidence>
<dbReference type="PANTHER" id="PTHR30558:SF12">
    <property type="entry name" value="BIOPOLYMER TRANSPORT PROTEIN EXBD"/>
    <property type="match status" value="1"/>
</dbReference>
<accession>A0A1G7Y377</accession>
<evidence type="ECO:0000256" key="3">
    <source>
        <dbReference type="ARBA" id="ARBA00005811"/>
    </source>
</evidence>
<evidence type="ECO:0000256" key="8">
    <source>
        <dbReference type="ARBA" id="ARBA00022692"/>
    </source>
</evidence>
<evidence type="ECO:0000313" key="15">
    <source>
        <dbReference type="EMBL" id="SDG90854.1"/>
    </source>
</evidence>
<dbReference type="AlphaFoldDB" id="A0A1G7Y377"/>
<dbReference type="InterPro" id="IPR003400">
    <property type="entry name" value="ExbD"/>
</dbReference>
<dbReference type="EMBL" id="FNDG01000001">
    <property type="protein sequence ID" value="SDG90854.1"/>
    <property type="molecule type" value="Genomic_DNA"/>
</dbReference>
<keyword evidence="7" id="KW-0997">Cell inner membrane</keyword>
<evidence type="ECO:0000256" key="9">
    <source>
        <dbReference type="ARBA" id="ARBA00022927"/>
    </source>
</evidence>
<evidence type="ECO:0000256" key="2">
    <source>
        <dbReference type="ARBA" id="ARBA00004249"/>
    </source>
</evidence>
<keyword evidence="6" id="KW-1003">Cell membrane</keyword>
<dbReference type="FunFam" id="3.30.420.270:FF:000013">
    <property type="entry name" value="Biopolymer transporter ExbD"/>
    <property type="match status" value="1"/>
</dbReference>
<dbReference type="RefSeq" id="WP_075929518.1">
    <property type="nucleotide sequence ID" value="NZ_FNDG01000001.1"/>
</dbReference>
<comment type="subunit">
    <text evidence="4">The accessory proteins ExbB and ExbD seem to form a complex with TonB.</text>
</comment>
<dbReference type="STRING" id="29435.SAMN05216588_101380"/>
<keyword evidence="9 12" id="KW-0653">Protein transport</keyword>
<dbReference type="EMBL" id="JACBYV010000001">
    <property type="protein sequence ID" value="NYH73763.1"/>
    <property type="molecule type" value="Genomic_DNA"/>
</dbReference>
<dbReference type="GO" id="GO:0015031">
    <property type="term" value="P:protein transport"/>
    <property type="evidence" value="ECO:0007669"/>
    <property type="project" value="UniProtKB-KW"/>
</dbReference>
<protein>
    <submittedName>
        <fullName evidence="14">Biopolymer transport protein ExbD</fullName>
    </submittedName>
    <submittedName>
        <fullName evidence="15">Biopolymer transport protein TolR</fullName>
    </submittedName>
</protein>
<keyword evidence="11 13" id="KW-0472">Membrane</keyword>
<comment type="subcellular location">
    <subcellularLocation>
        <location evidence="2">Cell inner membrane</location>
        <topology evidence="2">Single-pass type II membrane protein</topology>
    </subcellularLocation>
    <subcellularLocation>
        <location evidence="12">Cell membrane</location>
        <topology evidence="12">Single-pass type II membrane protein</topology>
    </subcellularLocation>
</comment>
<dbReference type="PANTHER" id="PTHR30558">
    <property type="entry name" value="EXBD MEMBRANE COMPONENT OF PMF-DRIVEN MACROMOLECULE IMPORT SYSTEM"/>
    <property type="match status" value="1"/>
</dbReference>
<evidence type="ECO:0000256" key="6">
    <source>
        <dbReference type="ARBA" id="ARBA00022475"/>
    </source>
</evidence>